<dbReference type="AlphaFoldDB" id="A0A165NWD6"/>
<reference evidence="2 3" key="1">
    <citation type="journal article" date="2016" name="Mol. Biol. Evol.">
        <title>Comparative Genomics of Early-Diverging Mushroom-Forming Fungi Provides Insights into the Origins of Lignocellulose Decay Capabilities.</title>
        <authorList>
            <person name="Nagy L.G."/>
            <person name="Riley R."/>
            <person name="Tritt A."/>
            <person name="Adam C."/>
            <person name="Daum C."/>
            <person name="Floudas D."/>
            <person name="Sun H."/>
            <person name="Yadav J.S."/>
            <person name="Pangilinan J."/>
            <person name="Larsson K.H."/>
            <person name="Matsuura K."/>
            <person name="Barry K."/>
            <person name="Labutti K."/>
            <person name="Kuo R."/>
            <person name="Ohm R.A."/>
            <person name="Bhattacharya S.S."/>
            <person name="Shirouzu T."/>
            <person name="Yoshinaga Y."/>
            <person name="Martin F.M."/>
            <person name="Grigoriev I.V."/>
            <person name="Hibbett D.S."/>
        </authorList>
    </citation>
    <scope>NUCLEOTIDE SEQUENCE [LARGE SCALE GENOMIC DNA]</scope>
    <source>
        <strain evidence="2 3">HHB14362 ss-1</strain>
    </source>
</reference>
<dbReference type="InterPro" id="IPR041078">
    <property type="entry name" value="Plavaka"/>
</dbReference>
<dbReference type="STRING" id="1314782.A0A165NWD6"/>
<sequence>MPLPLSRSAVLHGGLSICNSVNWVIAMVTCEGCSHTFTLPGYTQHLRKTSNPPCRAIYEAQQLYKPALATEPSENRTTVPPPPSVAPPHFKGDLFGSHYTPEDFTNLTGNTDDLHEDGNAGPDDDSLSDDDDGDQHTDTHHWEPPPVAVTDSTDDDMVLEEDTAHLSGERVQASETMRKPAATVAFLSSVAGKPICVADASLLEYAQYAFQLRSGSADPWAPFVSKLDWDVAWWAKLHGPGSTALTELLQIEGIICMYYDMYTGKWWWNTQKVVESNTPGTTIIPVLISSDKTQVTLFGNKTAYPIYMTISNLPKEIR</sequence>
<gene>
    <name evidence="2" type="ORF">NEOLEDRAFT_1151496</name>
</gene>
<organism evidence="2 3">
    <name type="scientific">Neolentinus lepideus HHB14362 ss-1</name>
    <dbReference type="NCBI Taxonomy" id="1314782"/>
    <lineage>
        <taxon>Eukaryota</taxon>
        <taxon>Fungi</taxon>
        <taxon>Dikarya</taxon>
        <taxon>Basidiomycota</taxon>
        <taxon>Agaricomycotina</taxon>
        <taxon>Agaricomycetes</taxon>
        <taxon>Gloeophyllales</taxon>
        <taxon>Gloeophyllaceae</taxon>
        <taxon>Neolentinus</taxon>
    </lineage>
</organism>
<evidence type="ECO:0000256" key="1">
    <source>
        <dbReference type="SAM" id="MobiDB-lite"/>
    </source>
</evidence>
<protein>
    <submittedName>
        <fullName evidence="2">Uncharacterized protein</fullName>
    </submittedName>
</protein>
<proteinExistence type="predicted"/>
<feature type="region of interest" description="Disordered" evidence="1">
    <location>
        <begin position="71"/>
        <end position="153"/>
    </location>
</feature>
<accession>A0A165NWD6</accession>
<keyword evidence="3" id="KW-1185">Reference proteome</keyword>
<dbReference type="Proteomes" id="UP000076761">
    <property type="component" value="Unassembled WGS sequence"/>
</dbReference>
<feature type="compositionally biased region" description="Basic and acidic residues" evidence="1">
    <location>
        <begin position="134"/>
        <end position="143"/>
    </location>
</feature>
<dbReference type="OrthoDB" id="2418900at2759"/>
<name>A0A165NWD6_9AGAM</name>
<feature type="compositionally biased region" description="Acidic residues" evidence="1">
    <location>
        <begin position="122"/>
        <end position="133"/>
    </location>
</feature>
<evidence type="ECO:0000313" key="3">
    <source>
        <dbReference type="Proteomes" id="UP000076761"/>
    </source>
</evidence>
<dbReference type="InParanoid" id="A0A165NWD6"/>
<dbReference type="Pfam" id="PF18759">
    <property type="entry name" value="Plavaka"/>
    <property type="match status" value="1"/>
</dbReference>
<dbReference type="EMBL" id="KV425624">
    <property type="protein sequence ID" value="KZT20199.1"/>
    <property type="molecule type" value="Genomic_DNA"/>
</dbReference>
<evidence type="ECO:0000313" key="2">
    <source>
        <dbReference type="EMBL" id="KZT20199.1"/>
    </source>
</evidence>